<evidence type="ECO:0000313" key="1">
    <source>
        <dbReference type="EMBL" id="MYL16155.1"/>
    </source>
</evidence>
<proteinExistence type="predicted"/>
<accession>A0A6B1ILX7</accession>
<dbReference type="Pfam" id="PF19866">
    <property type="entry name" value="DUF6339"/>
    <property type="match status" value="1"/>
</dbReference>
<dbReference type="InterPro" id="IPR045920">
    <property type="entry name" value="DUF6339"/>
</dbReference>
<dbReference type="Proteomes" id="UP000460194">
    <property type="component" value="Unassembled WGS sequence"/>
</dbReference>
<organism evidence="1 2">
    <name type="scientific">Halorubrum distributum</name>
    <dbReference type="NCBI Taxonomy" id="29283"/>
    <lineage>
        <taxon>Archaea</taxon>
        <taxon>Methanobacteriati</taxon>
        <taxon>Methanobacteriota</taxon>
        <taxon>Stenosarchaea group</taxon>
        <taxon>Halobacteria</taxon>
        <taxon>Halobacteriales</taxon>
        <taxon>Haloferacaceae</taxon>
        <taxon>Halorubrum</taxon>
        <taxon>Halorubrum distributum group</taxon>
    </lineage>
</organism>
<dbReference type="RefSeq" id="WP_159368811.1">
    <property type="nucleotide sequence ID" value="NZ_WMEO01000006.1"/>
</dbReference>
<sequence length="235" mass="27175">MIELKELTDTSLVSEEFLRGEEELTREELEPYLENTGIEVDLSPIKEKIQNDIYDSDEHERGDSTIDGEVAETVHRTIDLTRREASTDGIWHYLTVVEFPDFVRYRWEGDDMRGKFLDGGEDIYSNALHRLWWIAEITRDGNNYTRTSEIFEMQELTNDVADRWFARYKPVTWACVDELKPSVVEDFDPANSDIVAKATTRLNEKLTVALVEGLSYQEAVDLVINVRSDAIEELS</sequence>
<gene>
    <name evidence="1" type="ORF">GLW36_05760</name>
</gene>
<protein>
    <submittedName>
        <fullName evidence="1">Uncharacterized protein</fullName>
    </submittedName>
</protein>
<name>A0A6B1ILX7_9EURY</name>
<dbReference type="EMBL" id="WMEO01000006">
    <property type="protein sequence ID" value="MYL16155.1"/>
    <property type="molecule type" value="Genomic_DNA"/>
</dbReference>
<evidence type="ECO:0000313" key="2">
    <source>
        <dbReference type="Proteomes" id="UP000460194"/>
    </source>
</evidence>
<reference evidence="1 2" key="1">
    <citation type="submission" date="2019-11" db="EMBL/GenBank/DDBJ databases">
        <title>Genome sequences of 17 halophilic strains isolated from different environments.</title>
        <authorList>
            <person name="Furrow R.E."/>
        </authorList>
    </citation>
    <scope>NUCLEOTIDE SEQUENCE [LARGE SCALE GENOMIC DNA]</scope>
    <source>
        <strain evidence="1 2">22517_05_Cabo</strain>
    </source>
</reference>
<dbReference type="AlphaFoldDB" id="A0A6B1ILX7"/>
<comment type="caution">
    <text evidence="1">The sequence shown here is derived from an EMBL/GenBank/DDBJ whole genome shotgun (WGS) entry which is preliminary data.</text>
</comment>